<feature type="non-terminal residue" evidence="2">
    <location>
        <position position="1"/>
    </location>
</feature>
<comment type="caution">
    <text evidence="2">The sequence shown here is derived from an EMBL/GenBank/DDBJ whole genome shotgun (WGS) entry which is preliminary data.</text>
</comment>
<dbReference type="Proteomes" id="UP000708208">
    <property type="component" value="Unassembled WGS sequence"/>
</dbReference>
<proteinExistence type="predicted"/>
<dbReference type="EMBL" id="CAJVCH010473769">
    <property type="protein sequence ID" value="CAG7820260.1"/>
    <property type="molecule type" value="Genomic_DNA"/>
</dbReference>
<evidence type="ECO:0000313" key="3">
    <source>
        <dbReference type="Proteomes" id="UP000708208"/>
    </source>
</evidence>
<dbReference type="AlphaFoldDB" id="A0A8J2KS04"/>
<feature type="region of interest" description="Disordered" evidence="1">
    <location>
        <begin position="1"/>
        <end position="28"/>
    </location>
</feature>
<gene>
    <name evidence="2" type="ORF">AFUS01_LOCUS30661</name>
</gene>
<sequence length="28" mass="3201">DTNFREGIPTSKLDSKTKSTIYSQHSYP</sequence>
<name>A0A8J2KS04_9HEXA</name>
<reference evidence="2" key="1">
    <citation type="submission" date="2021-06" db="EMBL/GenBank/DDBJ databases">
        <authorList>
            <person name="Hodson N. C."/>
            <person name="Mongue J. A."/>
            <person name="Jaron S. K."/>
        </authorList>
    </citation>
    <scope>NUCLEOTIDE SEQUENCE</scope>
</reference>
<accession>A0A8J2KS04</accession>
<evidence type="ECO:0000313" key="2">
    <source>
        <dbReference type="EMBL" id="CAG7820260.1"/>
    </source>
</evidence>
<feature type="compositionally biased region" description="Polar residues" evidence="1">
    <location>
        <begin position="18"/>
        <end position="28"/>
    </location>
</feature>
<evidence type="ECO:0000256" key="1">
    <source>
        <dbReference type="SAM" id="MobiDB-lite"/>
    </source>
</evidence>
<protein>
    <submittedName>
        <fullName evidence="2">Uncharacterized protein</fullName>
    </submittedName>
</protein>
<organism evidence="2 3">
    <name type="scientific">Allacma fusca</name>
    <dbReference type="NCBI Taxonomy" id="39272"/>
    <lineage>
        <taxon>Eukaryota</taxon>
        <taxon>Metazoa</taxon>
        <taxon>Ecdysozoa</taxon>
        <taxon>Arthropoda</taxon>
        <taxon>Hexapoda</taxon>
        <taxon>Collembola</taxon>
        <taxon>Symphypleona</taxon>
        <taxon>Sminthuridae</taxon>
        <taxon>Allacma</taxon>
    </lineage>
</organism>
<keyword evidence="3" id="KW-1185">Reference proteome</keyword>